<protein>
    <submittedName>
        <fullName evidence="4">Type II toxin-antitoxin system ParD family antitoxin</fullName>
    </submittedName>
</protein>
<evidence type="ECO:0000256" key="3">
    <source>
        <dbReference type="SAM" id="Coils"/>
    </source>
</evidence>
<evidence type="ECO:0000313" key="5">
    <source>
        <dbReference type="Proteomes" id="UP001576784"/>
    </source>
</evidence>
<dbReference type="Proteomes" id="UP001576784">
    <property type="component" value="Unassembled WGS sequence"/>
</dbReference>
<comment type="similarity">
    <text evidence="1">Belongs to the ParD antitoxin family.</text>
</comment>
<organism evidence="4 5">
    <name type="scientific">Floridaenema flaviceps BLCC-F50</name>
    <dbReference type="NCBI Taxonomy" id="3153642"/>
    <lineage>
        <taxon>Bacteria</taxon>
        <taxon>Bacillati</taxon>
        <taxon>Cyanobacteriota</taxon>
        <taxon>Cyanophyceae</taxon>
        <taxon>Oscillatoriophycideae</taxon>
        <taxon>Aerosakkonematales</taxon>
        <taxon>Aerosakkonemataceae</taxon>
        <taxon>Floridanema</taxon>
        <taxon>Floridanema flaviceps</taxon>
    </lineage>
</organism>
<evidence type="ECO:0000256" key="1">
    <source>
        <dbReference type="ARBA" id="ARBA00008580"/>
    </source>
</evidence>
<keyword evidence="5" id="KW-1185">Reference proteome</keyword>
<sequence length="150" mass="17666">MNVSLRKELEEFIDERVKSGRYSSADEVVEEALWLLRERDRTQSERLAELKAKIREGIEASERGEVVDGEEFFAELEEDIRRIEAEIIPLEVEPRHADNPWLRFAGAAKDNPYFDEVLAHIEAYRRELDAEMEEYYRKLDSKDLDYTPNG</sequence>
<reference evidence="4 5" key="1">
    <citation type="submission" date="2024-09" db="EMBL/GenBank/DDBJ databases">
        <title>Floridaenema gen nov. (Aerosakkonemataceae, Aerosakkonematales ord. nov., Cyanobacteria) from benthic tropical and subtropical fresh waters, with the description of four new species.</title>
        <authorList>
            <person name="Moretto J.A."/>
            <person name="Berthold D.E."/>
            <person name="Lefler F.W."/>
            <person name="Huang I.-S."/>
            <person name="Laughinghouse H. IV."/>
        </authorList>
    </citation>
    <scope>NUCLEOTIDE SEQUENCE [LARGE SCALE GENOMIC DNA]</scope>
    <source>
        <strain evidence="4 5">BLCC-F50</strain>
    </source>
</reference>
<dbReference type="Pfam" id="PF03693">
    <property type="entry name" value="ParD_antitoxin"/>
    <property type="match status" value="1"/>
</dbReference>
<accession>A0ABV4XKZ1</accession>
<dbReference type="InterPro" id="IPR010985">
    <property type="entry name" value="Ribbon_hlx_hlx"/>
</dbReference>
<comment type="caution">
    <text evidence="4">The sequence shown here is derived from an EMBL/GenBank/DDBJ whole genome shotgun (WGS) entry which is preliminary data.</text>
</comment>
<keyword evidence="2" id="KW-1277">Toxin-antitoxin system</keyword>
<keyword evidence="3" id="KW-0175">Coiled coil</keyword>
<dbReference type="PANTHER" id="PTHR36582:SF2">
    <property type="entry name" value="ANTITOXIN PARD"/>
    <property type="match status" value="1"/>
</dbReference>
<dbReference type="EMBL" id="JBHFNR010000024">
    <property type="protein sequence ID" value="MFB2892235.1"/>
    <property type="molecule type" value="Genomic_DNA"/>
</dbReference>
<dbReference type="NCBIfam" id="TIGR02606">
    <property type="entry name" value="antidote_CC2985"/>
    <property type="match status" value="1"/>
</dbReference>
<dbReference type="PANTHER" id="PTHR36582">
    <property type="entry name" value="ANTITOXIN PARD"/>
    <property type="match status" value="1"/>
</dbReference>
<dbReference type="InterPro" id="IPR022789">
    <property type="entry name" value="ParD"/>
</dbReference>
<name>A0ABV4XKZ1_9CYAN</name>
<feature type="coiled-coil region" evidence="3">
    <location>
        <begin position="73"/>
        <end position="134"/>
    </location>
</feature>
<proteinExistence type="inferred from homology"/>
<evidence type="ECO:0000256" key="2">
    <source>
        <dbReference type="ARBA" id="ARBA00022649"/>
    </source>
</evidence>
<gene>
    <name evidence="4" type="ORF">ACE1CI_04740</name>
</gene>
<dbReference type="RefSeq" id="WP_413261949.1">
    <property type="nucleotide sequence ID" value="NZ_JBHFNR010000024.1"/>
</dbReference>
<evidence type="ECO:0000313" key="4">
    <source>
        <dbReference type="EMBL" id="MFB2892235.1"/>
    </source>
</evidence>
<dbReference type="SUPFAM" id="SSF47598">
    <property type="entry name" value="Ribbon-helix-helix"/>
    <property type="match status" value="1"/>
</dbReference>
<dbReference type="Gene3D" id="6.10.10.120">
    <property type="entry name" value="Antitoxin ParD1-like"/>
    <property type="match status" value="1"/>
</dbReference>
<dbReference type="InterPro" id="IPR038296">
    <property type="entry name" value="ParD_sf"/>
</dbReference>
<dbReference type="CDD" id="cd22231">
    <property type="entry name" value="RHH_NikR_HicB-like"/>
    <property type="match status" value="1"/>
</dbReference>